<dbReference type="STRING" id="1817768.A3A87_03160"/>
<dbReference type="Proteomes" id="UP000179037">
    <property type="component" value="Unassembled WGS sequence"/>
</dbReference>
<proteinExistence type="predicted"/>
<organism evidence="1 2">
    <name type="scientific">Candidatus Muproteobacteria bacterium RIFCSPLOWO2_01_FULL_60_18</name>
    <dbReference type="NCBI Taxonomy" id="1817768"/>
    <lineage>
        <taxon>Bacteria</taxon>
        <taxon>Pseudomonadati</taxon>
        <taxon>Pseudomonadota</taxon>
        <taxon>Candidatus Muproteobacteria</taxon>
    </lineage>
</organism>
<dbReference type="EMBL" id="MFTC01000050">
    <property type="protein sequence ID" value="OGI51136.1"/>
    <property type="molecule type" value="Genomic_DNA"/>
</dbReference>
<sequence>MSNKENARFMCKRQRILSPGVKTVPRSQLEEFFPAFLGNKHQGIDIPRYARATEKRSCNTANNYTGDMRGFQPSNEVA</sequence>
<evidence type="ECO:0000313" key="2">
    <source>
        <dbReference type="Proteomes" id="UP000179037"/>
    </source>
</evidence>
<dbReference type="AlphaFoldDB" id="A0A1F6U190"/>
<comment type="caution">
    <text evidence="1">The sequence shown here is derived from an EMBL/GenBank/DDBJ whole genome shotgun (WGS) entry which is preliminary data.</text>
</comment>
<gene>
    <name evidence="1" type="ORF">A3A87_03160</name>
</gene>
<evidence type="ECO:0000313" key="1">
    <source>
        <dbReference type="EMBL" id="OGI51136.1"/>
    </source>
</evidence>
<accession>A0A1F6U190</accession>
<protein>
    <submittedName>
        <fullName evidence="1">Uncharacterized protein</fullName>
    </submittedName>
</protein>
<reference evidence="1 2" key="1">
    <citation type="journal article" date="2016" name="Nat. Commun.">
        <title>Thousands of microbial genomes shed light on interconnected biogeochemical processes in an aquifer system.</title>
        <authorList>
            <person name="Anantharaman K."/>
            <person name="Brown C.T."/>
            <person name="Hug L.A."/>
            <person name="Sharon I."/>
            <person name="Castelle C.J."/>
            <person name="Probst A.J."/>
            <person name="Thomas B.C."/>
            <person name="Singh A."/>
            <person name="Wilkins M.J."/>
            <person name="Karaoz U."/>
            <person name="Brodie E.L."/>
            <person name="Williams K.H."/>
            <person name="Hubbard S.S."/>
            <person name="Banfield J.F."/>
        </authorList>
    </citation>
    <scope>NUCLEOTIDE SEQUENCE [LARGE SCALE GENOMIC DNA]</scope>
</reference>
<name>A0A1F6U190_9PROT</name>